<protein>
    <submittedName>
        <fullName evidence="3">Uncharacterized protein</fullName>
    </submittedName>
</protein>
<feature type="compositionally biased region" description="Low complexity" evidence="1">
    <location>
        <begin position="25"/>
        <end position="36"/>
    </location>
</feature>
<evidence type="ECO:0000256" key="1">
    <source>
        <dbReference type="SAM" id="MobiDB-lite"/>
    </source>
</evidence>
<accession>B9WDP1</accession>
<dbReference type="Proteomes" id="UP000002605">
    <property type="component" value="Chromosome 3"/>
</dbReference>
<name>B9WDP1_CANDC</name>
<evidence type="ECO:0000313" key="4">
    <source>
        <dbReference type="Proteomes" id="UP000002605"/>
    </source>
</evidence>
<reference evidence="3 4" key="1">
    <citation type="journal article" date="2009" name="Genome Res.">
        <title>Comparative genomics of the fungal pathogens Candida dubliniensis and Candida albicans.</title>
        <authorList>
            <person name="Jackson A.P."/>
            <person name="Gamble J.A."/>
            <person name="Yeomans T."/>
            <person name="Moran G.P."/>
            <person name="Saunders D."/>
            <person name="Harris D."/>
            <person name="Aslett M."/>
            <person name="Barrell J.F."/>
            <person name="Butler G."/>
            <person name="Citiulo F."/>
            <person name="Coleman D.C."/>
            <person name="de Groot P.W.J."/>
            <person name="Goodwin T.J."/>
            <person name="Quail M.A."/>
            <person name="McQuillan J."/>
            <person name="Munro C.A."/>
            <person name="Pain A."/>
            <person name="Poulter R.T."/>
            <person name="Rajandream M.A."/>
            <person name="Renauld H."/>
            <person name="Spiering M.J."/>
            <person name="Tivey A."/>
            <person name="Gow N.A.R."/>
            <person name="Barrell B."/>
            <person name="Sullivan D.J."/>
            <person name="Berriman M."/>
        </authorList>
    </citation>
    <scope>NUCLEOTIDE SEQUENCE [LARGE SCALE GENOMIC DNA]</scope>
    <source>
        <strain evidence="4">CD36 / ATCC MYA-646 / CBS 7987 / NCPF 3949 / NRRL Y-17841</strain>
    </source>
</reference>
<gene>
    <name evidence="2" type="ordered locus">Cd36_82780</name>
    <name evidence="3" type="ORF">CD36_82780</name>
</gene>
<dbReference type="GeneID" id="8046627"/>
<proteinExistence type="predicted"/>
<dbReference type="AlphaFoldDB" id="B9WDP1"/>
<dbReference type="CGD" id="CAL0000169325">
    <property type="gene designation" value="Cd36_82780"/>
</dbReference>
<sequence>MESPNANNSGSPPEYISQPPPKYVSRPSSSSSSVSDQESDIHNPPQKASNNQLSTCCSDCWCNCFNSCSGTNCTASDKNICGSILVVLCCGTSVGYATNG</sequence>
<dbReference type="OrthoDB" id="4018044at2759"/>
<dbReference type="RefSeq" id="XP_002419208.1">
    <property type="nucleotide sequence ID" value="XM_002419163.1"/>
</dbReference>
<evidence type="ECO:0000313" key="3">
    <source>
        <dbReference type="EMBL" id="CAX42797.1"/>
    </source>
</evidence>
<keyword evidence="4" id="KW-1185">Reference proteome</keyword>
<organism evidence="3 4">
    <name type="scientific">Candida dubliniensis (strain CD36 / ATCC MYA-646 / CBS 7987 / NCPF 3949 / NRRL Y-17841)</name>
    <name type="common">Yeast</name>
    <dbReference type="NCBI Taxonomy" id="573826"/>
    <lineage>
        <taxon>Eukaryota</taxon>
        <taxon>Fungi</taxon>
        <taxon>Dikarya</taxon>
        <taxon>Ascomycota</taxon>
        <taxon>Saccharomycotina</taxon>
        <taxon>Pichiomycetes</taxon>
        <taxon>Debaryomycetaceae</taxon>
        <taxon>Candida/Lodderomyces clade</taxon>
        <taxon>Candida</taxon>
    </lineage>
</organism>
<dbReference type="EMBL" id="FM992690">
    <property type="protein sequence ID" value="CAX42797.1"/>
    <property type="molecule type" value="Genomic_DNA"/>
</dbReference>
<feature type="region of interest" description="Disordered" evidence="1">
    <location>
        <begin position="1"/>
        <end position="52"/>
    </location>
</feature>
<evidence type="ECO:0000313" key="2">
    <source>
        <dbReference type="CGD" id="CAL0000169325"/>
    </source>
</evidence>
<dbReference type="VEuPathDB" id="FungiDB:CD36_82780"/>
<feature type="compositionally biased region" description="Polar residues" evidence="1">
    <location>
        <begin position="1"/>
        <end position="11"/>
    </location>
</feature>
<dbReference type="KEGG" id="cdu:CD36_82780"/>
<dbReference type="HOGENOM" id="CLU_177924_0_0_1"/>